<evidence type="ECO:0000256" key="5">
    <source>
        <dbReference type="ARBA" id="ARBA00022840"/>
    </source>
</evidence>
<dbReference type="PANTHER" id="PTHR43284">
    <property type="entry name" value="ASPARAGINE SYNTHETASE (GLUTAMINE-HYDROLYZING)"/>
    <property type="match status" value="1"/>
</dbReference>
<dbReference type="EMBL" id="QEKQ01000008">
    <property type="protein sequence ID" value="PVY70823.1"/>
    <property type="molecule type" value="Genomic_DNA"/>
</dbReference>
<evidence type="ECO:0000256" key="2">
    <source>
        <dbReference type="ARBA" id="ARBA00005752"/>
    </source>
</evidence>
<dbReference type="PROSITE" id="PS51278">
    <property type="entry name" value="GATASE_TYPE_2"/>
    <property type="match status" value="1"/>
</dbReference>
<evidence type="ECO:0000256" key="7">
    <source>
        <dbReference type="ARBA" id="ARBA00048741"/>
    </source>
</evidence>
<dbReference type="AlphaFoldDB" id="A0A2U1CUW0"/>
<evidence type="ECO:0000256" key="8">
    <source>
        <dbReference type="PIRSR" id="PIRSR001589-1"/>
    </source>
</evidence>
<comment type="pathway">
    <text evidence="1">Amino-acid biosynthesis; L-asparagine biosynthesis; L-asparagine from L-aspartate (L-Gln route): step 1/1.</text>
</comment>
<feature type="binding site" evidence="9">
    <location>
        <position position="299"/>
    </location>
    <ligand>
        <name>ATP</name>
        <dbReference type="ChEBI" id="CHEBI:30616"/>
    </ligand>
</feature>
<keyword evidence="4 9" id="KW-0547">Nucleotide-binding</keyword>
<dbReference type="Pfam" id="PF13522">
    <property type="entry name" value="GATase_6"/>
    <property type="match status" value="1"/>
</dbReference>
<dbReference type="Pfam" id="PF00733">
    <property type="entry name" value="Asn_synthase"/>
    <property type="match status" value="1"/>
</dbReference>
<dbReference type="InterPro" id="IPR051786">
    <property type="entry name" value="ASN_synthetase/amidase"/>
</dbReference>
<evidence type="ECO:0000313" key="13">
    <source>
        <dbReference type="Proteomes" id="UP000245887"/>
    </source>
</evidence>
<gene>
    <name evidence="12" type="ORF">C8D92_108180</name>
</gene>
<evidence type="ECO:0000256" key="4">
    <source>
        <dbReference type="ARBA" id="ARBA00022741"/>
    </source>
</evidence>
<evidence type="ECO:0000259" key="11">
    <source>
        <dbReference type="PROSITE" id="PS51278"/>
    </source>
</evidence>
<comment type="caution">
    <text evidence="12">The sequence shown here is derived from an EMBL/GenBank/DDBJ whole genome shotgun (WGS) entry which is preliminary data.</text>
</comment>
<dbReference type="InterPro" id="IPR033738">
    <property type="entry name" value="AsnB_N"/>
</dbReference>
<dbReference type="InterPro" id="IPR029055">
    <property type="entry name" value="Ntn_hydrolases_N"/>
</dbReference>
<protein>
    <recommendedName>
        <fullName evidence="3">asparagine synthase (glutamine-hydrolyzing)</fullName>
        <ecNumber evidence="3">6.3.5.4</ecNumber>
    </recommendedName>
</protein>
<dbReference type="NCBIfam" id="TIGR01536">
    <property type="entry name" value="asn_synth_AEB"/>
    <property type="match status" value="1"/>
</dbReference>
<feature type="site" description="Important for beta-aspartyl-AMP intermediate formation" evidence="10">
    <location>
        <position position="373"/>
    </location>
</feature>
<evidence type="ECO:0000256" key="1">
    <source>
        <dbReference type="ARBA" id="ARBA00005187"/>
    </source>
</evidence>
<dbReference type="GO" id="GO:0005829">
    <property type="term" value="C:cytosol"/>
    <property type="evidence" value="ECO:0007669"/>
    <property type="project" value="TreeGrafter"/>
</dbReference>
<keyword evidence="5 9" id="KW-0067">ATP-binding</keyword>
<dbReference type="RefSeq" id="WP_116919604.1">
    <property type="nucleotide sequence ID" value="NZ_QEKQ01000008.1"/>
</dbReference>
<dbReference type="SUPFAM" id="SSF52402">
    <property type="entry name" value="Adenine nucleotide alpha hydrolases-like"/>
    <property type="match status" value="1"/>
</dbReference>
<feature type="binding site" evidence="9">
    <location>
        <begin position="371"/>
        <end position="372"/>
    </location>
    <ligand>
        <name>ATP</name>
        <dbReference type="ChEBI" id="CHEBI:30616"/>
    </ligand>
</feature>
<dbReference type="InterPro" id="IPR001962">
    <property type="entry name" value="Asn_synthase"/>
</dbReference>
<evidence type="ECO:0000256" key="6">
    <source>
        <dbReference type="ARBA" id="ARBA00022962"/>
    </source>
</evidence>
<dbReference type="GO" id="GO:0004066">
    <property type="term" value="F:asparagine synthase (glutamine-hydrolyzing) activity"/>
    <property type="evidence" value="ECO:0007669"/>
    <property type="project" value="UniProtKB-EC"/>
</dbReference>
<evidence type="ECO:0000313" key="12">
    <source>
        <dbReference type="EMBL" id="PVY70823.1"/>
    </source>
</evidence>
<dbReference type="SUPFAM" id="SSF56235">
    <property type="entry name" value="N-terminal nucleophile aminohydrolases (Ntn hydrolases)"/>
    <property type="match status" value="1"/>
</dbReference>
<dbReference type="PANTHER" id="PTHR43284:SF1">
    <property type="entry name" value="ASPARAGINE SYNTHETASE"/>
    <property type="match status" value="1"/>
</dbReference>
<sequence>MCGIAGYWGGSTHTTAIAESLADRISSRGPDDSGVWLDGCTSLALAHRRLAILDLSPAGHQPMVSPCGRYTLVYNGEIYNHQDLRAQLEAEGGASEWRGHSDTETLLVALLHWGVESTLTRLNGMFAFGFWDTRERQLFLARDRMGEKPLYYGRSGETFLFASELKAMTAHPDWCGQVDRDVLALYMRYSNVPAPWCIYKGIAKLPPAHYVVISQSGNSISDPVCYWDLGKIAQRGPGNSAPSECDLLSELDERLNESVNSRMVSDVPLGAFLSGGYDSTIVAALMQAQSEEPIRTFSIGTHSTNDEAHHARLVADHLGTDHTEWYITPEDAMAVIPRLPELYDEPFADASQVPTFLVSQLSREHVTVALSGDGGDELFAGYNRHMMGPAVWGRASRLPKALRHALGSVIGKLSGMELQRFMKVLPASAQVSDLELKLGKLASALKANSGTEFYRDLVSHWKCPESLILGAREPQTLLDKPGKLPDLPGLREQMLYLDMTTYLPDDILTKVDRASMGVSLETRVPLLDHRLVEFAWRVPTALKYRHGKGKWLLRQVLYRYVPESLMERPKMGFAVPIGEWLRGPLKGWAENLLDETRLRDEGFFKPEPIRAIWQAHLAGKGRFEEQLWTVLMFQAWLEAVSNDKQWDAA</sequence>
<proteinExistence type="inferred from homology"/>
<feature type="active site" description="For GATase activity" evidence="8">
    <location>
        <position position="2"/>
    </location>
</feature>
<reference evidence="12 13" key="1">
    <citation type="submission" date="2018-04" db="EMBL/GenBank/DDBJ databases">
        <title>Genomic Encyclopedia of Type Strains, Phase IV (KMG-IV): sequencing the most valuable type-strain genomes for metagenomic binning, comparative biology and taxonomic classification.</title>
        <authorList>
            <person name="Goeker M."/>
        </authorList>
    </citation>
    <scope>NUCLEOTIDE SEQUENCE [LARGE SCALE GENOMIC DNA]</scope>
    <source>
        <strain evidence="12 13">DSM 28688</strain>
    </source>
</reference>
<name>A0A2U1CUW0_9GAMM</name>
<dbReference type="CDD" id="cd01991">
    <property type="entry name" value="Asn_synthase_B_C"/>
    <property type="match status" value="1"/>
</dbReference>
<accession>A0A2U1CUW0</accession>
<keyword evidence="8" id="KW-0028">Amino-acid biosynthesis</keyword>
<comment type="catalytic activity">
    <reaction evidence="7">
        <text>L-aspartate + L-glutamine + ATP + H2O = L-asparagine + L-glutamate + AMP + diphosphate + H(+)</text>
        <dbReference type="Rhea" id="RHEA:12228"/>
        <dbReference type="ChEBI" id="CHEBI:15377"/>
        <dbReference type="ChEBI" id="CHEBI:15378"/>
        <dbReference type="ChEBI" id="CHEBI:29985"/>
        <dbReference type="ChEBI" id="CHEBI:29991"/>
        <dbReference type="ChEBI" id="CHEBI:30616"/>
        <dbReference type="ChEBI" id="CHEBI:33019"/>
        <dbReference type="ChEBI" id="CHEBI:58048"/>
        <dbReference type="ChEBI" id="CHEBI:58359"/>
        <dbReference type="ChEBI" id="CHEBI:456215"/>
        <dbReference type="EC" id="6.3.5.4"/>
    </reaction>
</comment>
<keyword evidence="8" id="KW-0061">Asparagine biosynthesis</keyword>
<dbReference type="EC" id="6.3.5.4" evidence="3"/>
<dbReference type="Gene3D" id="3.60.20.10">
    <property type="entry name" value="Glutamine Phosphoribosylpyrophosphate, subunit 1, domain 1"/>
    <property type="match status" value="1"/>
</dbReference>
<dbReference type="OrthoDB" id="9763290at2"/>
<dbReference type="PIRSF" id="PIRSF001589">
    <property type="entry name" value="Asn_synthetase_glu-h"/>
    <property type="match status" value="1"/>
</dbReference>
<evidence type="ECO:0000256" key="9">
    <source>
        <dbReference type="PIRSR" id="PIRSR001589-2"/>
    </source>
</evidence>
<feature type="binding site" evidence="9">
    <location>
        <position position="102"/>
    </location>
    <ligand>
        <name>L-glutamine</name>
        <dbReference type="ChEBI" id="CHEBI:58359"/>
    </ligand>
</feature>
<dbReference type="InterPro" id="IPR017932">
    <property type="entry name" value="GATase_2_dom"/>
</dbReference>
<dbReference type="GO" id="GO:0006529">
    <property type="term" value="P:asparagine biosynthetic process"/>
    <property type="evidence" value="ECO:0007669"/>
    <property type="project" value="UniProtKB-KW"/>
</dbReference>
<dbReference type="CDD" id="cd00712">
    <property type="entry name" value="AsnB"/>
    <property type="match status" value="1"/>
</dbReference>
<keyword evidence="6 8" id="KW-0315">Glutamine amidotransferase</keyword>
<comment type="similarity">
    <text evidence="2">Belongs to the asparagine synthetase family.</text>
</comment>
<dbReference type="InterPro" id="IPR014729">
    <property type="entry name" value="Rossmann-like_a/b/a_fold"/>
</dbReference>
<organism evidence="12 13">
    <name type="scientific">Tamilnaduibacter salinus</name>
    <dbReference type="NCBI Taxonomy" id="1484056"/>
    <lineage>
        <taxon>Bacteria</taxon>
        <taxon>Pseudomonadati</taxon>
        <taxon>Pseudomonadota</taxon>
        <taxon>Gammaproteobacteria</taxon>
        <taxon>Pseudomonadales</taxon>
        <taxon>Marinobacteraceae</taxon>
        <taxon>Tamilnaduibacter</taxon>
    </lineage>
</organism>
<dbReference type="Proteomes" id="UP000245887">
    <property type="component" value="Unassembled WGS sequence"/>
</dbReference>
<dbReference type="InterPro" id="IPR006426">
    <property type="entry name" value="Asn_synth_AEB"/>
</dbReference>
<evidence type="ECO:0000256" key="10">
    <source>
        <dbReference type="PIRSR" id="PIRSR001589-3"/>
    </source>
</evidence>
<evidence type="ECO:0000256" key="3">
    <source>
        <dbReference type="ARBA" id="ARBA00012737"/>
    </source>
</evidence>
<dbReference type="Gene3D" id="3.40.50.620">
    <property type="entry name" value="HUPs"/>
    <property type="match status" value="1"/>
</dbReference>
<dbReference type="GO" id="GO:0005524">
    <property type="term" value="F:ATP binding"/>
    <property type="evidence" value="ECO:0007669"/>
    <property type="project" value="UniProtKB-KW"/>
</dbReference>
<feature type="domain" description="Glutamine amidotransferase type-2" evidence="11">
    <location>
        <begin position="2"/>
        <end position="216"/>
    </location>
</feature>